<name>A0A3E4YLC0_9FIRM</name>
<dbReference type="AlphaFoldDB" id="A0A3E4YLC0"/>
<evidence type="ECO:0000313" key="2">
    <source>
        <dbReference type="EMBL" id="RGM75525.1"/>
    </source>
</evidence>
<dbReference type="Proteomes" id="UP000260758">
    <property type="component" value="Unassembled WGS sequence"/>
</dbReference>
<comment type="caution">
    <text evidence="2">The sequence shown here is derived from an EMBL/GenBank/DDBJ whole genome shotgun (WGS) entry which is preliminary data.</text>
</comment>
<evidence type="ECO:0000313" key="3">
    <source>
        <dbReference type="Proteomes" id="UP000260758"/>
    </source>
</evidence>
<reference evidence="2 3" key="1">
    <citation type="submission" date="2018-08" db="EMBL/GenBank/DDBJ databases">
        <title>A genome reference for cultivated species of the human gut microbiota.</title>
        <authorList>
            <person name="Zou Y."/>
            <person name="Xue W."/>
            <person name="Luo G."/>
        </authorList>
    </citation>
    <scope>NUCLEOTIDE SEQUENCE [LARGE SCALE GENOMIC DNA]</scope>
    <source>
        <strain evidence="2 3">OM07-13</strain>
    </source>
</reference>
<dbReference type="EMBL" id="QSTP01000001">
    <property type="protein sequence ID" value="RGM75525.1"/>
    <property type="molecule type" value="Genomic_DNA"/>
</dbReference>
<gene>
    <name evidence="2" type="ORF">DXB99_03085</name>
</gene>
<evidence type="ECO:0000256" key="1">
    <source>
        <dbReference type="SAM" id="Phobius"/>
    </source>
</evidence>
<feature type="transmembrane region" description="Helical" evidence="1">
    <location>
        <begin position="80"/>
        <end position="98"/>
    </location>
</feature>
<sequence length="187" mass="22176">MKQIIVADKNDNLIQFNFFDIDKMKKFKKIYENRERKSLILQVIMASSLLLMFATQIFILISNFTMDEKSLLMFSDASNIVSIISLIILGISFLYYFTSFNKKTHYDRYNDIITIYDYIYNDDFHNITFDCLDNYIGFENIDFANIDFPIVLKTNQIIYEENLDVDYIIDIGIYKEIYYCNVTGKGK</sequence>
<dbReference type="RefSeq" id="WP_117718284.1">
    <property type="nucleotide sequence ID" value="NZ_QSTP01000001.1"/>
</dbReference>
<keyword evidence="1" id="KW-0472">Membrane</keyword>
<protein>
    <submittedName>
        <fullName evidence="2">Uncharacterized protein</fullName>
    </submittedName>
</protein>
<keyword evidence="1" id="KW-1133">Transmembrane helix</keyword>
<proteinExistence type="predicted"/>
<feature type="transmembrane region" description="Helical" evidence="1">
    <location>
        <begin position="39"/>
        <end position="60"/>
    </location>
</feature>
<organism evidence="2 3">
    <name type="scientific">Agathobacter rectalis</name>
    <dbReference type="NCBI Taxonomy" id="39491"/>
    <lineage>
        <taxon>Bacteria</taxon>
        <taxon>Bacillati</taxon>
        <taxon>Bacillota</taxon>
        <taxon>Clostridia</taxon>
        <taxon>Lachnospirales</taxon>
        <taxon>Lachnospiraceae</taxon>
        <taxon>Agathobacter</taxon>
    </lineage>
</organism>
<accession>A0A3E4YLC0</accession>
<keyword evidence="1" id="KW-0812">Transmembrane</keyword>